<name>A0ABX8AVK0_9HYPH</name>
<organism evidence="1 2">
    <name type="scientific">Pseudovibrio brasiliensis</name>
    <dbReference type="NCBI Taxonomy" id="1898042"/>
    <lineage>
        <taxon>Bacteria</taxon>
        <taxon>Pseudomonadati</taxon>
        <taxon>Pseudomonadota</taxon>
        <taxon>Alphaproteobacteria</taxon>
        <taxon>Hyphomicrobiales</taxon>
        <taxon>Stappiaceae</taxon>
        <taxon>Pseudovibrio</taxon>
    </lineage>
</organism>
<protein>
    <submittedName>
        <fullName evidence="1">Conjugal transfer protein TraL</fullName>
    </submittedName>
</protein>
<geneLocation type="plasmid" evidence="1 2">
    <name>pAb134-03</name>
</geneLocation>
<accession>A0ABX8AVK0</accession>
<evidence type="ECO:0000313" key="1">
    <source>
        <dbReference type="EMBL" id="QUS59090.1"/>
    </source>
</evidence>
<keyword evidence="1" id="KW-0614">Plasmid</keyword>
<dbReference type="EMBL" id="CP074129">
    <property type="protein sequence ID" value="QUS59090.1"/>
    <property type="molecule type" value="Genomic_DNA"/>
</dbReference>
<proteinExistence type="predicted"/>
<evidence type="ECO:0000313" key="2">
    <source>
        <dbReference type="Proteomes" id="UP000680706"/>
    </source>
</evidence>
<dbReference type="RefSeq" id="WP_143508377.1">
    <property type="nucleotide sequence ID" value="NZ_CP074129.1"/>
</dbReference>
<dbReference type="Proteomes" id="UP000680706">
    <property type="component" value="Plasmid pAb134-03"/>
</dbReference>
<reference evidence="1 2" key="1">
    <citation type="journal article" date="2021" name="Angew. Chem. Int. Ed. Engl.">
        <title>A novel family of nonribosomal peptides modulate collective behavior in Pseudovibrio bacteria isolated from marine sponges.</title>
        <authorList>
            <person name="Ioca L.P."/>
            <person name="Dai Y."/>
            <person name="Kunakom S."/>
            <person name="Diaz-Espinosa J."/>
            <person name="Krunic A."/>
            <person name="Crnkovic C.M."/>
            <person name="Orjala J."/>
            <person name="Sanchez L.M."/>
            <person name="Ferreira A.G."/>
            <person name="Berlinck R.G.S."/>
            <person name="Eustaquio A.S."/>
        </authorList>
    </citation>
    <scope>NUCLEOTIDE SEQUENCE [LARGE SCALE GENOMIC DNA]</scope>
    <source>
        <strain evidence="1 2">Ab134</strain>
        <plasmid evidence="1 2">pAb134-03</plasmid>
    </source>
</reference>
<sequence length="183" mass="20789">MMDNGEIDHRSFDKIVEGILEAEDGTHFVIDTGATTFLPILKYLDENGVLDLLQDNECEVAIHTVVSGGGAIDATLSCVEKIFKVFPKQKIIIWKNEYSGLAAKNDKPFEDLKIFKDNIERIYAVPTLKQRTGSSFNFDIQQMIEKRKTFSEAINDEAFGLMSRQRLKMVQNDVFSQLEAMKM</sequence>
<gene>
    <name evidence="1" type="ORF">KGB56_26100</name>
</gene>
<keyword evidence="2" id="KW-1185">Reference proteome</keyword>